<dbReference type="RefSeq" id="WP_135464774.1">
    <property type="nucleotide sequence ID" value="NZ_SRLC01000002.1"/>
</dbReference>
<reference evidence="3 4" key="1">
    <citation type="submission" date="2019-04" db="EMBL/GenBank/DDBJ databases">
        <authorList>
            <person name="Feng G."/>
            <person name="Zhang J."/>
            <person name="Zhu H."/>
        </authorList>
    </citation>
    <scope>NUCLEOTIDE SEQUENCE [LARGE SCALE GENOMIC DNA]</scope>
    <source>
        <strain evidence="3 4">JCM 31653</strain>
    </source>
</reference>
<evidence type="ECO:0000313" key="3">
    <source>
        <dbReference type="EMBL" id="TGE22255.1"/>
    </source>
</evidence>
<sequence>MRSSLRLLALPLLAISSGALAQTNFRPGYVVQPAGDTLRGEVDNRGAQYNGTISRFRPDAAATVVEYQPQQLAGYGFVSGQHYQALTLPGQVPTKAFLEVLALGQLSLYHYTDAAGKEHYYTRKGTEPLLPLVQRDTTVTRVNAQTGLPVTTKERQYPLRAVLWSQMADCPTAQVAVKSLELKESQLLKAVTAYNACQGGAATYARPARTSKTRFTALVLANRGQMDIERVGKDKVQSGWSAGGGLGLDFAPAFFNPKLTLQLQLLYTQHSFTKEQAVSDAQLVTGTDGRINYSIVQNTIQIPVLLRYTYPKGPVRPYLQAGPLLSLFTKNSADAVLTYKTYAGVAKTENSSLEMRSYGIGGTIGVGVAIPTAVGDFTLEARNDVTDALVHDDGISGKSGVSVVAGFTFGK</sequence>
<evidence type="ECO:0000256" key="1">
    <source>
        <dbReference type="SAM" id="SignalP"/>
    </source>
</evidence>
<dbReference type="Pfam" id="PF13568">
    <property type="entry name" value="OMP_b-brl_2"/>
    <property type="match status" value="1"/>
</dbReference>
<comment type="caution">
    <text evidence="3">The sequence shown here is derived from an EMBL/GenBank/DDBJ whole genome shotgun (WGS) entry which is preliminary data.</text>
</comment>
<proteinExistence type="predicted"/>
<evidence type="ECO:0000313" key="4">
    <source>
        <dbReference type="Proteomes" id="UP000297549"/>
    </source>
</evidence>
<protein>
    <recommendedName>
        <fullName evidence="2">Outer membrane protein beta-barrel domain-containing protein</fullName>
    </recommendedName>
</protein>
<feature type="chain" id="PRO_5021327251" description="Outer membrane protein beta-barrel domain-containing protein" evidence="1">
    <location>
        <begin position="22"/>
        <end position="411"/>
    </location>
</feature>
<accession>A0A4Z0PXR5</accession>
<keyword evidence="4" id="KW-1185">Reference proteome</keyword>
<dbReference type="OrthoDB" id="952442at2"/>
<feature type="domain" description="Outer membrane protein beta-barrel" evidence="2">
    <location>
        <begin position="230"/>
        <end position="383"/>
    </location>
</feature>
<organism evidence="3 4">
    <name type="scientific">Hymenobacter aquaticus</name>
    <dbReference type="NCBI Taxonomy" id="1867101"/>
    <lineage>
        <taxon>Bacteria</taxon>
        <taxon>Pseudomonadati</taxon>
        <taxon>Bacteroidota</taxon>
        <taxon>Cytophagia</taxon>
        <taxon>Cytophagales</taxon>
        <taxon>Hymenobacteraceae</taxon>
        <taxon>Hymenobacter</taxon>
    </lineage>
</organism>
<evidence type="ECO:0000259" key="2">
    <source>
        <dbReference type="Pfam" id="PF13568"/>
    </source>
</evidence>
<gene>
    <name evidence="3" type="ORF">E5K00_18585</name>
</gene>
<dbReference type="EMBL" id="SRLC01000002">
    <property type="protein sequence ID" value="TGE22255.1"/>
    <property type="molecule type" value="Genomic_DNA"/>
</dbReference>
<name>A0A4Z0PXR5_9BACT</name>
<keyword evidence="1" id="KW-0732">Signal</keyword>
<feature type="signal peptide" evidence="1">
    <location>
        <begin position="1"/>
        <end position="21"/>
    </location>
</feature>
<dbReference type="AlphaFoldDB" id="A0A4Z0PXR5"/>
<dbReference type="InterPro" id="IPR025665">
    <property type="entry name" value="Beta-barrel_OMP_2"/>
</dbReference>
<dbReference type="Proteomes" id="UP000297549">
    <property type="component" value="Unassembled WGS sequence"/>
</dbReference>